<feature type="transmembrane region" description="Helical" evidence="1">
    <location>
        <begin position="6"/>
        <end position="29"/>
    </location>
</feature>
<gene>
    <name evidence="2" type="ordered locus">HBHAL_2591</name>
</gene>
<dbReference type="KEGG" id="hhd:HBHAL_2591"/>
<protein>
    <recommendedName>
        <fullName evidence="4">Holin-like toxin</fullName>
    </recommendedName>
</protein>
<name>I0JLB7_HALH3</name>
<organism evidence="2 3">
    <name type="scientific">Halobacillus halophilus (strain ATCC 35676 / DSM 2266 / JCM 20832 / KCTC 3685 / LMG 17431 / NBRC 102448 / NCIMB 2269)</name>
    <name type="common">Sporosarcina halophila</name>
    <dbReference type="NCBI Taxonomy" id="866895"/>
    <lineage>
        <taxon>Bacteria</taxon>
        <taxon>Bacillati</taxon>
        <taxon>Bacillota</taxon>
        <taxon>Bacilli</taxon>
        <taxon>Bacillales</taxon>
        <taxon>Bacillaceae</taxon>
        <taxon>Halobacillus</taxon>
    </lineage>
</organism>
<accession>I0JLB7</accession>
<keyword evidence="1" id="KW-1133">Transmembrane helix</keyword>
<reference evidence="2 3" key="1">
    <citation type="journal article" date="2013" name="Environ. Microbiol.">
        <title>Chloride and organic osmolytes: a hybrid strategy to cope with elevated salinities by the moderately halophilic, chloride-dependent bacterium Halobacillus halophilus.</title>
        <authorList>
            <person name="Saum S.H."/>
            <person name="Pfeiffer F."/>
            <person name="Palm P."/>
            <person name="Rampp M."/>
            <person name="Schuster S.C."/>
            <person name="Muller V."/>
            <person name="Oesterhelt D."/>
        </authorList>
    </citation>
    <scope>NUCLEOTIDE SEQUENCE [LARGE SCALE GENOMIC DNA]</scope>
    <source>
        <strain evidence="3">ATCC 35676 / DSM 2266 / JCM 20832 / KCTC 3685 / LMG 17431 / NBRC 102448 / NCIMB 2269</strain>
    </source>
</reference>
<keyword evidence="3" id="KW-1185">Reference proteome</keyword>
<evidence type="ECO:0000313" key="3">
    <source>
        <dbReference type="Proteomes" id="UP000007397"/>
    </source>
</evidence>
<proteinExistence type="predicted"/>
<dbReference type="PATRIC" id="fig|866895.3.peg.1603"/>
<dbReference type="Proteomes" id="UP000007397">
    <property type="component" value="Chromosome"/>
</dbReference>
<evidence type="ECO:0008006" key="4">
    <source>
        <dbReference type="Google" id="ProtNLM"/>
    </source>
</evidence>
<evidence type="ECO:0000256" key="1">
    <source>
        <dbReference type="SAM" id="Phobius"/>
    </source>
</evidence>
<dbReference type="EMBL" id="HE717023">
    <property type="protein sequence ID" value="CCG44937.1"/>
    <property type="molecule type" value="Genomic_DNA"/>
</dbReference>
<keyword evidence="1" id="KW-0812">Transmembrane</keyword>
<dbReference type="AlphaFoldDB" id="I0JLB7"/>
<keyword evidence="1" id="KW-0472">Membrane</keyword>
<sequence length="37" mass="4275">MDVSTLLTSIFFLISLVCLLFIGIVKVYLDQKDNQQR</sequence>
<evidence type="ECO:0000313" key="2">
    <source>
        <dbReference type="EMBL" id="CCG44937.1"/>
    </source>
</evidence>
<dbReference type="HOGENOM" id="CLU_3344351_0_0_9"/>